<evidence type="ECO:0000313" key="4">
    <source>
        <dbReference type="Proteomes" id="UP001530293"/>
    </source>
</evidence>
<dbReference type="AlphaFoldDB" id="A0ABD3MBI0"/>
<dbReference type="InterPro" id="IPR035965">
    <property type="entry name" value="PAS-like_dom_sf"/>
</dbReference>
<feature type="compositionally biased region" description="Low complexity" evidence="1">
    <location>
        <begin position="384"/>
        <end position="420"/>
    </location>
</feature>
<keyword evidence="4" id="KW-1185">Reference proteome</keyword>
<feature type="compositionally biased region" description="Polar residues" evidence="1">
    <location>
        <begin position="368"/>
        <end position="378"/>
    </location>
</feature>
<dbReference type="NCBIfam" id="TIGR00229">
    <property type="entry name" value="sensory_box"/>
    <property type="match status" value="1"/>
</dbReference>
<evidence type="ECO:0000313" key="3">
    <source>
        <dbReference type="EMBL" id="KAL3757890.1"/>
    </source>
</evidence>
<feature type="compositionally biased region" description="Polar residues" evidence="1">
    <location>
        <begin position="454"/>
        <end position="470"/>
    </location>
</feature>
<accession>A0ABD3MBI0</accession>
<feature type="compositionally biased region" description="Gly residues" evidence="1">
    <location>
        <begin position="95"/>
        <end position="104"/>
    </location>
</feature>
<reference evidence="3 4" key="1">
    <citation type="submission" date="2024-10" db="EMBL/GenBank/DDBJ databases">
        <title>Updated reference genomes for cyclostephanoid diatoms.</title>
        <authorList>
            <person name="Roberts W.R."/>
            <person name="Alverson A.J."/>
        </authorList>
    </citation>
    <scope>NUCLEOTIDE SEQUENCE [LARGE SCALE GENOMIC DNA]</scope>
    <source>
        <strain evidence="3 4">AJA232-27</strain>
    </source>
</reference>
<feature type="compositionally biased region" description="Polar residues" evidence="1">
    <location>
        <begin position="630"/>
        <end position="642"/>
    </location>
</feature>
<feature type="compositionally biased region" description="Polar residues" evidence="1">
    <location>
        <begin position="421"/>
        <end position="434"/>
    </location>
</feature>
<dbReference type="EMBL" id="JALLBG020000247">
    <property type="protein sequence ID" value="KAL3757890.1"/>
    <property type="molecule type" value="Genomic_DNA"/>
</dbReference>
<feature type="region of interest" description="Disordered" evidence="1">
    <location>
        <begin position="232"/>
        <end position="437"/>
    </location>
</feature>
<feature type="domain" description="BHLH" evidence="2">
    <location>
        <begin position="664"/>
        <end position="717"/>
    </location>
</feature>
<feature type="region of interest" description="Disordered" evidence="1">
    <location>
        <begin position="454"/>
        <end position="676"/>
    </location>
</feature>
<protein>
    <recommendedName>
        <fullName evidence="2">BHLH domain-containing protein</fullName>
    </recommendedName>
</protein>
<feature type="compositionally biased region" description="Low complexity" evidence="1">
    <location>
        <begin position="20"/>
        <end position="30"/>
    </location>
</feature>
<dbReference type="InterPro" id="IPR000014">
    <property type="entry name" value="PAS"/>
</dbReference>
<feature type="compositionally biased region" description="Basic and acidic residues" evidence="1">
    <location>
        <begin position="506"/>
        <end position="522"/>
    </location>
</feature>
<dbReference type="InterPro" id="IPR045239">
    <property type="entry name" value="bHLH95_bHLH"/>
</dbReference>
<feature type="compositionally biased region" description="Basic residues" evidence="1">
    <location>
        <begin position="139"/>
        <end position="150"/>
    </location>
</feature>
<dbReference type="Proteomes" id="UP001530293">
    <property type="component" value="Unassembled WGS sequence"/>
</dbReference>
<dbReference type="CDD" id="cd00130">
    <property type="entry name" value="PAS"/>
    <property type="match status" value="1"/>
</dbReference>
<sequence>MTRDDPQQQQQPGGGGGDEAAANNYSSSSLAGGGDDGDDGITLTETSEAESGIVPLDAATTSSDAAVVLPPPTEYLRPNNNNNNNSSAKKMGDNSNGGDGGGDGSSSNSEQRQPSLSSSGAVDATAAALAGGQHYIHAHARRRHHRKRTLSKANSSGTLETSGSMAMAEDDENGRSRSGSNNHSGHHHHHHHHNLSSSGGSLMNSSTIGSNIMGGRAEHSIVSFGRNFNFDSTSSPSNSDSGEGAVHDGKGSNSDDDSNNRNSKSGAGGGDDCVPSILHTNATSGGGGGEDMQKKPKKHHSHHRRGGGGDSNSNAAHNNNNNNNSSNPNSKDGEIDQSGGGSSGKKSKKSSSSKQNASVKFVPEAATTAGSSCALQTTGEEESGSSSTSSGSDSSRNNDSGGSASGGSNSMNDGSSGGKSTISSLTTSSNQEWMASNEKGNIVGGVVASADAQISTSTGETVGAQSSCVGNGQRGGSDGQLNRTKKTGEVSGKKRKKSSSDVGPNEEDHKSEEDDDGYKTDEEQWGGNHLVDGLPTGCGPLVAHKGSSPKVPKTASSVSKMISTGSVADPRTKQARFSVDHQHPKGVGSVDALTQPLSSLSGSDSAGNPGAVTNSSSAPSLSKSVAVDMTSRSNARGVSEPSSGGFATKLNDHPIAHAGGVEPDKRKERNAREKERSCRIARQIDDLRALLSRGGVVVSKGTKSSVLAEAANYINLLQQQQVQWEMERQAMMQQMQQVRVIPNPIMKQSNLQQSANSMGPASVGGSGVIPQQMALAVQPTTTGQVGILPMTALPPPPPPQAPPSASTSGVTQNDYKFIFNNSSVGMAIASLGGAFIDCNSIFCQLSEYTKEEVCAMTIFNMTSRQDLQHAFDLISQMITPALDNGSEKVEDKSSIVLRGAMKKRTDLGLNISLIKGEHGIVKCFCVTLIRILSIKATRPDTVSIETELPQVWSTKQQKNVGFGSSPAYTSG</sequence>
<feature type="compositionally biased region" description="Polar residues" evidence="1">
    <location>
        <begin position="151"/>
        <end position="164"/>
    </location>
</feature>
<dbReference type="SMART" id="SM00091">
    <property type="entry name" value="PAS"/>
    <property type="match status" value="1"/>
</dbReference>
<evidence type="ECO:0000256" key="1">
    <source>
        <dbReference type="SAM" id="MobiDB-lite"/>
    </source>
</evidence>
<proteinExistence type="predicted"/>
<comment type="caution">
    <text evidence="3">The sequence shown here is derived from an EMBL/GenBank/DDBJ whole genome shotgun (WGS) entry which is preliminary data.</text>
</comment>
<dbReference type="Gene3D" id="3.30.450.20">
    <property type="entry name" value="PAS domain"/>
    <property type="match status" value="1"/>
</dbReference>
<feature type="region of interest" description="Disordered" evidence="1">
    <location>
        <begin position="139"/>
        <end position="211"/>
    </location>
</feature>
<feature type="compositionally biased region" description="Low complexity" evidence="1">
    <location>
        <begin position="232"/>
        <end position="241"/>
    </location>
</feature>
<feature type="compositionally biased region" description="Low complexity" evidence="1">
    <location>
        <begin position="311"/>
        <end position="330"/>
    </location>
</feature>
<feature type="region of interest" description="Disordered" evidence="1">
    <location>
        <begin position="1"/>
        <end position="121"/>
    </location>
</feature>
<organism evidence="3 4">
    <name type="scientific">Discostella pseudostelligera</name>
    <dbReference type="NCBI Taxonomy" id="259834"/>
    <lineage>
        <taxon>Eukaryota</taxon>
        <taxon>Sar</taxon>
        <taxon>Stramenopiles</taxon>
        <taxon>Ochrophyta</taxon>
        <taxon>Bacillariophyta</taxon>
        <taxon>Coscinodiscophyceae</taxon>
        <taxon>Thalassiosirophycidae</taxon>
        <taxon>Stephanodiscales</taxon>
        <taxon>Stephanodiscaceae</taxon>
        <taxon>Discostella</taxon>
    </lineage>
</organism>
<feature type="compositionally biased region" description="Low complexity" evidence="1">
    <location>
        <begin position="615"/>
        <end position="624"/>
    </location>
</feature>
<feature type="compositionally biased region" description="Low complexity" evidence="1">
    <location>
        <begin position="195"/>
        <end position="206"/>
    </location>
</feature>
<evidence type="ECO:0000259" key="2">
    <source>
        <dbReference type="PROSITE" id="PS50888"/>
    </source>
</evidence>
<dbReference type="InterPro" id="IPR036638">
    <property type="entry name" value="HLH_DNA-bd_sf"/>
</dbReference>
<feature type="compositionally biased region" description="Basic residues" evidence="1">
    <location>
        <begin position="184"/>
        <end position="194"/>
    </location>
</feature>
<feature type="compositionally biased region" description="Basic and acidic residues" evidence="1">
    <location>
        <begin position="662"/>
        <end position="676"/>
    </location>
</feature>
<dbReference type="PROSITE" id="PS50888">
    <property type="entry name" value="BHLH"/>
    <property type="match status" value="1"/>
</dbReference>
<name>A0ABD3MBI0_9STRA</name>
<gene>
    <name evidence="3" type="ORF">ACHAWU_002810</name>
</gene>
<feature type="compositionally biased region" description="Basic residues" evidence="1">
    <location>
        <begin position="295"/>
        <end position="306"/>
    </location>
</feature>
<dbReference type="InterPro" id="IPR011598">
    <property type="entry name" value="bHLH_dom"/>
</dbReference>
<dbReference type="Gene3D" id="4.10.280.10">
    <property type="entry name" value="Helix-loop-helix DNA-binding domain"/>
    <property type="match status" value="1"/>
</dbReference>
<dbReference type="SUPFAM" id="SSF55785">
    <property type="entry name" value="PYP-like sensor domain (PAS domain)"/>
    <property type="match status" value="1"/>
</dbReference>
<dbReference type="CDD" id="cd11393">
    <property type="entry name" value="bHLH_AtbHLH_like"/>
    <property type="match status" value="1"/>
</dbReference>
<dbReference type="Pfam" id="PF00010">
    <property type="entry name" value="HLH"/>
    <property type="match status" value="1"/>
</dbReference>
<feature type="compositionally biased region" description="Polar residues" evidence="1">
    <location>
        <begin position="595"/>
        <end position="614"/>
    </location>
</feature>
<dbReference type="SMART" id="SM00353">
    <property type="entry name" value="HLH"/>
    <property type="match status" value="1"/>
</dbReference>
<feature type="compositionally biased region" description="Polar residues" evidence="1">
    <location>
        <begin position="554"/>
        <end position="566"/>
    </location>
</feature>
<dbReference type="SUPFAM" id="SSF47459">
    <property type="entry name" value="HLH, helix-loop-helix DNA-binding domain"/>
    <property type="match status" value="1"/>
</dbReference>